<gene>
    <name evidence="2" type="ORF">PXEA_LOCUS860</name>
</gene>
<protein>
    <submittedName>
        <fullName evidence="2">Uncharacterized protein</fullName>
    </submittedName>
</protein>
<dbReference type="EMBL" id="CAAALY010001700">
    <property type="protein sequence ID" value="VEL07420.1"/>
    <property type="molecule type" value="Genomic_DNA"/>
</dbReference>
<organism evidence="2 3">
    <name type="scientific">Protopolystoma xenopodis</name>
    <dbReference type="NCBI Taxonomy" id="117903"/>
    <lineage>
        <taxon>Eukaryota</taxon>
        <taxon>Metazoa</taxon>
        <taxon>Spiralia</taxon>
        <taxon>Lophotrochozoa</taxon>
        <taxon>Platyhelminthes</taxon>
        <taxon>Monogenea</taxon>
        <taxon>Polyopisthocotylea</taxon>
        <taxon>Polystomatidea</taxon>
        <taxon>Polystomatidae</taxon>
        <taxon>Protopolystoma</taxon>
    </lineage>
</organism>
<dbReference type="OrthoDB" id="10058398at2759"/>
<evidence type="ECO:0000313" key="3">
    <source>
        <dbReference type="Proteomes" id="UP000784294"/>
    </source>
</evidence>
<dbReference type="Proteomes" id="UP000784294">
    <property type="component" value="Unassembled WGS sequence"/>
</dbReference>
<feature type="compositionally biased region" description="Acidic residues" evidence="1">
    <location>
        <begin position="47"/>
        <end position="62"/>
    </location>
</feature>
<accession>A0A3S4ZYJ0</accession>
<evidence type="ECO:0000256" key="1">
    <source>
        <dbReference type="SAM" id="MobiDB-lite"/>
    </source>
</evidence>
<name>A0A3S4ZYJ0_9PLAT</name>
<dbReference type="AlphaFoldDB" id="A0A3S4ZYJ0"/>
<keyword evidence="3" id="KW-1185">Reference proteome</keyword>
<feature type="region of interest" description="Disordered" evidence="1">
    <location>
        <begin position="44"/>
        <end position="79"/>
    </location>
</feature>
<reference evidence="2" key="1">
    <citation type="submission" date="2018-11" db="EMBL/GenBank/DDBJ databases">
        <authorList>
            <consortium name="Pathogen Informatics"/>
        </authorList>
    </citation>
    <scope>NUCLEOTIDE SEQUENCE</scope>
</reference>
<evidence type="ECO:0000313" key="2">
    <source>
        <dbReference type="EMBL" id="VEL07420.1"/>
    </source>
</evidence>
<sequence>MFSTNLSESEDGLLRSSSMFDEILATIFPGVQISVSLWKNRRSPFSCDEDKETEELNEEEAGEERASNTAGSSLLPFGRSTIPRKRPCLLAALSRSTSAQATSSQALGAIASSFEPQGAQPMASTLTSAPTSPPGLEDASCCLAVQLHRLLARIHRSAWPNLASLPQPSTCPVQVPARLRAAGALVFPMQRISPAAAPIHAPASAPVAAVSPLAATAETASSVAIATAAVAGFAGPAAAAWVAAGMDAVAAASNATGSGSGRVPGSGTAGTWASLAGGGTAGRIATAPICQV</sequence>
<proteinExistence type="predicted"/>
<comment type="caution">
    <text evidence="2">The sequence shown here is derived from an EMBL/GenBank/DDBJ whole genome shotgun (WGS) entry which is preliminary data.</text>
</comment>